<dbReference type="AlphaFoldDB" id="A0A9N8EJX5"/>
<dbReference type="EMBL" id="CAICTM010001196">
    <property type="protein sequence ID" value="CAB9521469.1"/>
    <property type="molecule type" value="Genomic_DNA"/>
</dbReference>
<evidence type="ECO:0000313" key="2">
    <source>
        <dbReference type="Proteomes" id="UP001153069"/>
    </source>
</evidence>
<reference evidence="1" key="1">
    <citation type="submission" date="2020-06" db="EMBL/GenBank/DDBJ databases">
        <authorList>
            <consortium name="Plant Systems Biology data submission"/>
        </authorList>
    </citation>
    <scope>NUCLEOTIDE SEQUENCE</scope>
    <source>
        <strain evidence="1">D6</strain>
    </source>
</reference>
<dbReference type="Proteomes" id="UP001153069">
    <property type="component" value="Unassembled WGS sequence"/>
</dbReference>
<comment type="caution">
    <text evidence="1">The sequence shown here is derived from an EMBL/GenBank/DDBJ whole genome shotgun (WGS) entry which is preliminary data.</text>
</comment>
<keyword evidence="2" id="KW-1185">Reference proteome</keyword>
<organism evidence="1 2">
    <name type="scientific">Seminavis robusta</name>
    <dbReference type="NCBI Taxonomy" id="568900"/>
    <lineage>
        <taxon>Eukaryota</taxon>
        <taxon>Sar</taxon>
        <taxon>Stramenopiles</taxon>
        <taxon>Ochrophyta</taxon>
        <taxon>Bacillariophyta</taxon>
        <taxon>Bacillariophyceae</taxon>
        <taxon>Bacillariophycidae</taxon>
        <taxon>Naviculales</taxon>
        <taxon>Naviculaceae</taxon>
        <taxon>Seminavis</taxon>
    </lineage>
</organism>
<gene>
    <name evidence="1" type="ORF">SEMRO_1198_G251610.1</name>
</gene>
<proteinExistence type="predicted"/>
<sequence length="447" mass="48969">MDAAQISALVTAAVQAALQNQDVINAIRPPARVIPAVPFAVTPAGAGNDAWDFTTSTGLKIFMASTAPLPVLYDGKEAGLRDFLRKILQRAQSYGWSSILMVADTAGNVKNITTQHGSLNLTNVQAHATTYLRAQQRQHQASACLSKLIMGSITPKLANRLATRSNNYNLNVAVIPPAPHAAPAPIIKEDGTCMLYELISMVSIETIATVAILNKKLINLEHIMEQSKSNIEDFNFVVDDLIAQLDARSVAPPPMIHSLFDGYANCADPEFTKYIAFKLMCYEDGTIQLDYESLMHMAAEKYKSLVRKDKWMHKSEEQLEIIALRSEISDLKAMPSVQAASANKNSEKKDQKKVSYADKFAWKLVEPKSGEPKEKTVNNKTYIYCPYHDTTKWVLKVNDKGVDHRTGCTKKKEALAAAAINKEEDTTAAALAGAMEDVGTATVDVNP</sequence>
<name>A0A9N8EJX5_9STRA</name>
<accession>A0A9N8EJX5</accession>
<protein>
    <submittedName>
        <fullName evidence="1">Uncharacterized protein</fullName>
    </submittedName>
</protein>
<evidence type="ECO:0000313" key="1">
    <source>
        <dbReference type="EMBL" id="CAB9521469.1"/>
    </source>
</evidence>
<dbReference type="OrthoDB" id="55837at2759"/>